<dbReference type="Pfam" id="PF00610">
    <property type="entry name" value="DEP"/>
    <property type="match status" value="1"/>
</dbReference>
<dbReference type="InterPro" id="IPR013821">
    <property type="entry name" value="K_chnl_volt-dep_KCNQ_C"/>
</dbReference>
<evidence type="ECO:0000256" key="4">
    <source>
        <dbReference type="ARBA" id="ARBA00022538"/>
    </source>
</evidence>
<feature type="region of interest" description="Disordered" evidence="11">
    <location>
        <begin position="277"/>
        <end position="296"/>
    </location>
</feature>
<dbReference type="GO" id="GO:0008076">
    <property type="term" value="C:voltage-gated potassium channel complex"/>
    <property type="evidence" value="ECO:0007669"/>
    <property type="project" value="TreeGrafter"/>
</dbReference>
<dbReference type="SMART" id="SM00049">
    <property type="entry name" value="DEP"/>
    <property type="match status" value="1"/>
</dbReference>
<sequence length="1431" mass="160253">MSLKLSFFHCRDRDYHLKTFKSVLPASKLVDWLIAQGDCSNRDEAVTLGVGLCNNGFMHHVLEKSEFKDEWQFFRFYADEEMEGSGTKCKQLRSDFRLIENILAKSLLIHPLEEGYGFEIEERNKAIVVKSVSKGSHAEMAGLVAGRKVYAINEDLVFLRPFQEVETMINQSFCIRRSLRMLVSIKGKEIVKIPDHPEVMSVKIRGASPPYIHSIRKGSEAISAGLQPGQCVLKVNGNSVNGESATEVLDHFTAHRSSQDEPKPTLNQWVYRTFEDAEEEQTLGPSEPSVMEEDDSIQPGAGELPLITLTVDNVHLEHGVLYEYFNTAGIKTHVLEKILAPKGCFSLTAKILESFAVDDEHFVNTCRLLIGSSGALVSMPQYEFHSICDTKLEDIGRRIISYQQFAQELKSKAWPTFKSATTKSQPLSSLDFCPTNCHVSVMQVSHPKTSTSAGRAFSIRFGRKNSFFGLDPDQANLNPMSHTQHCITTMAAPTLTCQPADSDDLECPMSQEEGGLSFLLKQDNLETQEAYLKLFTKMDFAVKEMKQYVAQIDVLLSSITEPTQSEECEPPSSEEAPTSALVSEEGDLDKAEQGGSKRVCFKVSEDDQEDSGHDTMSYRDSYRYEMLQDSRRGTGTAREDSQTCVWGHILVCSCFSSECNSNRDSVLSYTSVRSNSSYLGSDEMGSDNELPCDMRISSDKQDKLHGCLEHLFNQVESINSLLRGPVLSKAFEETKHFSTENSTQDGKNQLLLALLKCTDTNLQLRRDAIFCQCLVGSMCALSEQLLAALNLRYNNGGEYDEESKEVSRKWLEQIATIGVLLSFQSMLSPHVKEERIMLEDMKVALLDLSKVSICFRQLEDEWRVANTSICYQVEGGRQALKIIFYLDSCHFAELPTKFQNGGTLRLHTVLFTRAMEKQEASPDVAASEEFQQQINGASMERLTSYYRKLRGFYLERSKLATDYNTTVVKVDQLLRPLNAMEELFNLMQSYVGVRQASTGNTSSQPPGISLLPISSEFCNRLGACHISLCATGMQRCSLSVSLEQTMILARSHGLQPRCIMQSTDIMRKQELITAWYIGFLCLILASFLVYLAEKESNKDFDTYADALWWGLITLTTIGYGDKYPVTWNGRLLAATFTLIGVSFFALPAGILGSGFALKVQEQHRQKHFEKRRNPAAGLIQAAWRFYATNLSRTDLHSTWSYYERTVSVPMYSQKVSLKERVFSSPRNSAAKGKASPQGQGIRRSPSADNSIEESPSKVPKSWSFGDRNRARQAFRIKGAASRQNSEGWPQEGDAVLLMVGYQGEVVAGEMDGIFRSESGAAVVFCHHGVTPLLLSDLPGEDMADDNKSYNCEFVTQDLTPGLKVTIRAVCIMKFMVSKRKFKESLRPYDVMDVIEQYSAGHLDMLARIKNLQSRQAPPPLPSSSFVFLCLC</sequence>
<keyword evidence="12" id="KW-0472">Membrane</keyword>
<dbReference type="InterPro" id="IPR000591">
    <property type="entry name" value="DEP_dom"/>
</dbReference>
<feature type="domain" description="DEP" evidence="13">
    <location>
        <begin position="1"/>
        <end position="78"/>
    </location>
</feature>
<feature type="region of interest" description="Disordered" evidence="11">
    <location>
        <begin position="1223"/>
        <end position="1264"/>
    </location>
</feature>
<dbReference type="PANTHER" id="PTHR47735:SF4">
    <property type="entry name" value="POTASSIUM VOLTAGE-GATED CHANNEL SUBFAMILY KQT MEMBER 2"/>
    <property type="match status" value="1"/>
</dbReference>
<evidence type="ECO:0000256" key="9">
    <source>
        <dbReference type="ARBA" id="ARBA00023303"/>
    </source>
</evidence>
<evidence type="ECO:0000256" key="12">
    <source>
        <dbReference type="SAM" id="Phobius"/>
    </source>
</evidence>
<protein>
    <submittedName>
        <fullName evidence="14">PREX1 protein</fullName>
    </submittedName>
</protein>
<keyword evidence="5" id="KW-0631">Potassium channel</keyword>
<evidence type="ECO:0000256" key="10">
    <source>
        <dbReference type="ARBA" id="ARBA00034430"/>
    </source>
</evidence>
<evidence type="ECO:0000256" key="5">
    <source>
        <dbReference type="ARBA" id="ARBA00022826"/>
    </source>
</evidence>
<keyword evidence="9" id="KW-0407">Ion channel</keyword>
<dbReference type="Gene3D" id="1.10.10.10">
    <property type="entry name" value="Winged helix-like DNA-binding domain superfamily/Winged helix DNA-binding domain"/>
    <property type="match status" value="1"/>
</dbReference>
<dbReference type="EMBL" id="JAATIS010003638">
    <property type="protein sequence ID" value="KAG2463509.1"/>
    <property type="molecule type" value="Genomic_DNA"/>
</dbReference>
<evidence type="ECO:0000256" key="7">
    <source>
        <dbReference type="ARBA" id="ARBA00022958"/>
    </source>
</evidence>
<evidence type="ECO:0000256" key="3">
    <source>
        <dbReference type="ARBA" id="ARBA00022475"/>
    </source>
</evidence>
<dbReference type="InterPro" id="IPR036034">
    <property type="entry name" value="PDZ_sf"/>
</dbReference>
<keyword evidence="3" id="KW-1003">Cell membrane</keyword>
<keyword evidence="12" id="KW-1133">Transmembrane helix</keyword>
<dbReference type="SUPFAM" id="SSF50156">
    <property type="entry name" value="PDZ domain-like"/>
    <property type="match status" value="2"/>
</dbReference>
<feature type="transmembrane region" description="Helical" evidence="12">
    <location>
        <begin position="1132"/>
        <end position="1157"/>
    </location>
</feature>
<dbReference type="InterPro" id="IPR003937">
    <property type="entry name" value="K_chnl_volt-dep_KCNQ"/>
</dbReference>
<evidence type="ECO:0000259" key="13">
    <source>
        <dbReference type="PROSITE" id="PS50186"/>
    </source>
</evidence>
<dbReference type="PANTHER" id="PTHR47735">
    <property type="entry name" value="POTASSIUM VOLTAGE-GATED CHANNEL SUBFAMILY KQT MEMBER 4"/>
    <property type="match status" value="1"/>
</dbReference>
<keyword evidence="2" id="KW-0813">Transport</keyword>
<evidence type="ECO:0000313" key="14">
    <source>
        <dbReference type="EMBL" id="KAG2463509.1"/>
    </source>
</evidence>
<evidence type="ECO:0000313" key="15">
    <source>
        <dbReference type="Proteomes" id="UP000886611"/>
    </source>
</evidence>
<evidence type="ECO:0000256" key="6">
    <source>
        <dbReference type="ARBA" id="ARBA00022882"/>
    </source>
</evidence>
<name>A0A8X7X9R7_POLSE</name>
<dbReference type="SUPFAM" id="SSF81324">
    <property type="entry name" value="Voltage-gated potassium channels"/>
    <property type="match status" value="1"/>
</dbReference>
<dbReference type="InterPro" id="IPR036388">
    <property type="entry name" value="WH-like_DNA-bd_sf"/>
</dbReference>
<evidence type="ECO:0000256" key="8">
    <source>
        <dbReference type="ARBA" id="ARBA00023065"/>
    </source>
</evidence>
<dbReference type="InterPro" id="IPR036390">
    <property type="entry name" value="WH_DNA-bd_sf"/>
</dbReference>
<feature type="transmembrane region" description="Helical" evidence="12">
    <location>
        <begin position="1072"/>
        <end position="1091"/>
    </location>
</feature>
<dbReference type="Proteomes" id="UP000886611">
    <property type="component" value="Unassembled WGS sequence"/>
</dbReference>
<keyword evidence="12" id="KW-0812">Transmembrane</keyword>
<dbReference type="PROSITE" id="PS50186">
    <property type="entry name" value="DEP"/>
    <property type="match status" value="1"/>
</dbReference>
<feature type="non-terminal residue" evidence="14">
    <location>
        <position position="1"/>
    </location>
</feature>
<dbReference type="PRINTS" id="PR00169">
    <property type="entry name" value="KCHANNEL"/>
</dbReference>
<keyword evidence="7" id="KW-0630">Potassium</keyword>
<reference evidence="14 15" key="1">
    <citation type="journal article" date="2021" name="Cell">
        <title>Tracing the genetic footprints of vertebrate landing in non-teleost ray-finned fishes.</title>
        <authorList>
            <person name="Bi X."/>
            <person name="Wang K."/>
            <person name="Yang L."/>
            <person name="Pan H."/>
            <person name="Jiang H."/>
            <person name="Wei Q."/>
            <person name="Fang M."/>
            <person name="Yu H."/>
            <person name="Zhu C."/>
            <person name="Cai Y."/>
            <person name="He Y."/>
            <person name="Gan X."/>
            <person name="Zeng H."/>
            <person name="Yu D."/>
            <person name="Zhu Y."/>
            <person name="Jiang H."/>
            <person name="Qiu Q."/>
            <person name="Yang H."/>
            <person name="Zhang Y.E."/>
            <person name="Wang W."/>
            <person name="Zhu M."/>
            <person name="He S."/>
            <person name="Zhang G."/>
        </authorList>
    </citation>
    <scope>NUCLEOTIDE SEQUENCE [LARGE SCALE GENOMIC DNA]</scope>
    <source>
        <strain evidence="14">Bchr_013</strain>
    </source>
</reference>
<comment type="subcellular location">
    <subcellularLocation>
        <location evidence="1">Cell membrane</location>
        <topology evidence="1">Multi-pass membrane protein</topology>
    </subcellularLocation>
</comment>
<comment type="catalytic activity">
    <reaction evidence="10">
        <text>K(+)(in) = K(+)(out)</text>
        <dbReference type="Rhea" id="RHEA:29463"/>
        <dbReference type="ChEBI" id="CHEBI:29103"/>
    </reaction>
</comment>
<dbReference type="FunFam" id="1.10.287.70:FF:000038">
    <property type="entry name" value="Potassium voltage-gated channel subfamily KQT member"/>
    <property type="match status" value="1"/>
</dbReference>
<accession>A0A8X7X9R7</accession>
<dbReference type="Gene3D" id="6.10.140.1910">
    <property type="match status" value="2"/>
</dbReference>
<dbReference type="InterPro" id="IPR001478">
    <property type="entry name" value="PDZ"/>
</dbReference>
<feature type="compositionally biased region" description="Low complexity" evidence="11">
    <location>
        <begin position="570"/>
        <end position="579"/>
    </location>
</feature>
<proteinExistence type="predicted"/>
<dbReference type="SMART" id="SM00228">
    <property type="entry name" value="PDZ"/>
    <property type="match status" value="2"/>
</dbReference>
<evidence type="ECO:0000256" key="1">
    <source>
        <dbReference type="ARBA" id="ARBA00004651"/>
    </source>
</evidence>
<dbReference type="Pfam" id="PF03520">
    <property type="entry name" value="KCNQ_channel"/>
    <property type="match status" value="2"/>
</dbReference>
<gene>
    <name evidence="14" type="primary">Prex1</name>
    <name evidence="14" type="ORF">GTO96_0003634</name>
</gene>
<evidence type="ECO:0000256" key="11">
    <source>
        <dbReference type="SAM" id="MobiDB-lite"/>
    </source>
</evidence>
<keyword evidence="8" id="KW-0406">Ion transport</keyword>
<comment type="caution">
    <text evidence="14">The sequence shown here is derived from an EMBL/GenBank/DDBJ whole genome shotgun (WGS) entry which is preliminary data.</text>
</comment>
<dbReference type="InterPro" id="IPR013099">
    <property type="entry name" value="K_chnl_dom"/>
</dbReference>
<keyword evidence="4" id="KW-0633">Potassium transport</keyword>
<organism evidence="14 15">
    <name type="scientific">Polypterus senegalus</name>
    <name type="common">Senegal bichir</name>
    <dbReference type="NCBI Taxonomy" id="55291"/>
    <lineage>
        <taxon>Eukaryota</taxon>
        <taxon>Metazoa</taxon>
        <taxon>Chordata</taxon>
        <taxon>Craniata</taxon>
        <taxon>Vertebrata</taxon>
        <taxon>Euteleostomi</taxon>
        <taxon>Actinopterygii</taxon>
        <taxon>Polypteriformes</taxon>
        <taxon>Polypteridae</taxon>
        <taxon>Polypterus</taxon>
    </lineage>
</organism>
<dbReference type="GO" id="GO:0035556">
    <property type="term" value="P:intracellular signal transduction"/>
    <property type="evidence" value="ECO:0007669"/>
    <property type="project" value="InterPro"/>
</dbReference>
<feature type="non-terminal residue" evidence="14">
    <location>
        <position position="1431"/>
    </location>
</feature>
<keyword evidence="6" id="KW-0851">Voltage-gated channel</keyword>
<dbReference type="Gene3D" id="2.30.42.10">
    <property type="match status" value="2"/>
</dbReference>
<dbReference type="Gene3D" id="1.10.287.70">
    <property type="match status" value="1"/>
</dbReference>
<keyword evidence="15" id="KW-1185">Reference proteome</keyword>
<dbReference type="GO" id="GO:0005249">
    <property type="term" value="F:voltage-gated potassium channel activity"/>
    <property type="evidence" value="ECO:0007669"/>
    <property type="project" value="InterPro"/>
</dbReference>
<evidence type="ECO:0000256" key="2">
    <source>
        <dbReference type="ARBA" id="ARBA00022448"/>
    </source>
</evidence>
<dbReference type="SUPFAM" id="SSF46785">
    <property type="entry name" value="Winged helix' DNA-binding domain"/>
    <property type="match status" value="1"/>
</dbReference>
<feature type="region of interest" description="Disordered" evidence="11">
    <location>
        <begin position="562"/>
        <end position="595"/>
    </location>
</feature>
<dbReference type="Pfam" id="PF07885">
    <property type="entry name" value="Ion_trans_2"/>
    <property type="match status" value="1"/>
</dbReference>
<feature type="transmembrane region" description="Helical" evidence="12">
    <location>
        <begin position="1103"/>
        <end position="1120"/>
    </location>
</feature>